<evidence type="ECO:0000313" key="2">
    <source>
        <dbReference type="EMBL" id="UPQ80167.1"/>
    </source>
</evidence>
<evidence type="ECO:0000313" key="3">
    <source>
        <dbReference type="Proteomes" id="UP000830583"/>
    </source>
</evidence>
<proteinExistence type="predicted"/>
<evidence type="ECO:0000259" key="1">
    <source>
        <dbReference type="Pfam" id="PF20448"/>
    </source>
</evidence>
<dbReference type="RefSeq" id="WP_248435900.1">
    <property type="nucleotide sequence ID" value="NZ_CP096205.1"/>
</dbReference>
<dbReference type="Proteomes" id="UP000830583">
    <property type="component" value="Chromosome"/>
</dbReference>
<reference evidence="2" key="1">
    <citation type="submission" date="2022-04" db="EMBL/GenBank/DDBJ databases">
        <title>Consumption of N2O by Flavobacterium azooxidireducens sp. nov. isolated from Decomposing Leaf Litter of Phragmites australis (Cav.).</title>
        <authorList>
            <person name="Behrendt U."/>
            <person name="Spanner T."/>
            <person name="Augustin J."/>
            <person name="Horn M.A."/>
            <person name="Kolb S."/>
            <person name="Ulrich A."/>
        </authorList>
    </citation>
    <scope>NUCLEOTIDE SEQUENCE</scope>
    <source>
        <strain evidence="2">IGB 4-14</strain>
    </source>
</reference>
<dbReference type="Pfam" id="PF20448">
    <property type="entry name" value="DUF6705"/>
    <property type="match status" value="1"/>
</dbReference>
<feature type="domain" description="DUF6705" evidence="1">
    <location>
        <begin position="1"/>
        <end position="133"/>
    </location>
</feature>
<dbReference type="InterPro" id="IPR046551">
    <property type="entry name" value="DUF6705"/>
</dbReference>
<accession>A0ABY4KLS7</accession>
<dbReference type="EMBL" id="CP096205">
    <property type="protein sequence ID" value="UPQ80167.1"/>
    <property type="molecule type" value="Genomic_DNA"/>
</dbReference>
<protein>
    <recommendedName>
        <fullName evidence="1">DUF6705 domain-containing protein</fullName>
    </recommendedName>
</protein>
<organism evidence="2 3">
    <name type="scientific">Flavobacterium azooxidireducens</name>
    <dbReference type="NCBI Taxonomy" id="1871076"/>
    <lineage>
        <taxon>Bacteria</taxon>
        <taxon>Pseudomonadati</taxon>
        <taxon>Bacteroidota</taxon>
        <taxon>Flavobacteriia</taxon>
        <taxon>Flavobacteriales</taxon>
        <taxon>Flavobacteriaceae</taxon>
        <taxon>Flavobacterium</taxon>
    </lineage>
</organism>
<gene>
    <name evidence="2" type="ORF">M0M57_04865</name>
</gene>
<name>A0ABY4KLS7_9FLAO</name>
<keyword evidence="3" id="KW-1185">Reference proteome</keyword>
<sequence>MKTQAIIFLLLFTIVTLSAQVIEKPIESFYEPNQPSHVYYKDVNNLLDQYVGTWEYNSSSHYFKITFIKQIYIRETPIANTKTTIYTDRLVGHYLYRLNGIEIYNINNDDFALSTSGAFAFDGFSIFFDEPSSNPCGRRIMGDVNLIYSNTNGVETIGWNRTNIDWGASCNPSDQTPFRIPANMVLTKI</sequence>